<gene>
    <name evidence="1" type="ORF">M5D96_012050</name>
</gene>
<organism evidence="1 2">
    <name type="scientific">Drosophila gunungcola</name>
    <name type="common">fruit fly</name>
    <dbReference type="NCBI Taxonomy" id="103775"/>
    <lineage>
        <taxon>Eukaryota</taxon>
        <taxon>Metazoa</taxon>
        <taxon>Ecdysozoa</taxon>
        <taxon>Arthropoda</taxon>
        <taxon>Hexapoda</taxon>
        <taxon>Insecta</taxon>
        <taxon>Pterygota</taxon>
        <taxon>Neoptera</taxon>
        <taxon>Endopterygota</taxon>
        <taxon>Diptera</taxon>
        <taxon>Brachycera</taxon>
        <taxon>Muscomorpha</taxon>
        <taxon>Ephydroidea</taxon>
        <taxon>Drosophilidae</taxon>
        <taxon>Drosophila</taxon>
        <taxon>Sophophora</taxon>
    </lineage>
</organism>
<evidence type="ECO:0000313" key="2">
    <source>
        <dbReference type="Proteomes" id="UP001059596"/>
    </source>
</evidence>
<proteinExistence type="predicted"/>
<sequence length="49" mass="6020">MVNYKIVMCIKLAVQLSKSKFFFYHNLPLIIRKLFVKEKNLPLVFYFFF</sequence>
<comment type="caution">
    <text evidence="1">The sequence shown here is derived from an EMBL/GenBank/DDBJ whole genome shotgun (WGS) entry which is preliminary data.</text>
</comment>
<protein>
    <submittedName>
        <fullName evidence="1">Uncharacterized protein</fullName>
    </submittedName>
</protein>
<reference evidence="1" key="1">
    <citation type="journal article" date="2023" name="Genome Biol. Evol.">
        <title>Long-read-based Genome Assembly of Drosophila gunungcola Reveals Fewer Chemosensory Genes in Flower-breeding Species.</title>
        <authorList>
            <person name="Negi A."/>
            <person name="Liao B.Y."/>
            <person name="Yeh S.D."/>
        </authorList>
    </citation>
    <scope>NUCLEOTIDE SEQUENCE</scope>
    <source>
        <strain evidence="1">Sukarami</strain>
    </source>
</reference>
<name>A0A9P9YDS9_9MUSC</name>
<dbReference type="EMBL" id="JAMKOV010000045">
    <property type="protein sequence ID" value="KAI8035169.1"/>
    <property type="molecule type" value="Genomic_DNA"/>
</dbReference>
<keyword evidence="2" id="KW-1185">Reference proteome</keyword>
<evidence type="ECO:0000313" key="1">
    <source>
        <dbReference type="EMBL" id="KAI8035169.1"/>
    </source>
</evidence>
<accession>A0A9P9YDS9</accession>
<dbReference type="AlphaFoldDB" id="A0A9P9YDS9"/>
<dbReference type="Proteomes" id="UP001059596">
    <property type="component" value="Unassembled WGS sequence"/>
</dbReference>